<evidence type="ECO:0000313" key="4">
    <source>
        <dbReference type="Proteomes" id="UP000030747"/>
    </source>
</evidence>
<dbReference type="SMART" id="SM00581">
    <property type="entry name" value="PSP"/>
    <property type="match status" value="1"/>
</dbReference>
<feature type="compositionally biased region" description="Basic and acidic residues" evidence="1">
    <location>
        <begin position="11"/>
        <end position="24"/>
    </location>
</feature>
<dbReference type="OrthoDB" id="10260794at2759"/>
<feature type="compositionally biased region" description="Basic and acidic residues" evidence="1">
    <location>
        <begin position="56"/>
        <end position="68"/>
    </location>
</feature>
<feature type="domain" description="PSP proline-rich" evidence="2">
    <location>
        <begin position="400"/>
        <end position="453"/>
    </location>
</feature>
<reference evidence="3" key="2">
    <citation type="submission" date="2013-10" db="EMBL/GenBank/DDBJ databases">
        <authorList>
            <person name="Aslett M."/>
        </authorList>
    </citation>
    <scope>NUCLEOTIDE SEQUENCE [LARGE SCALE GENOMIC DNA]</scope>
    <source>
        <strain evidence="3">Houghton</strain>
    </source>
</reference>
<dbReference type="InterPro" id="IPR007180">
    <property type="entry name" value="DUF382"/>
</dbReference>
<dbReference type="VEuPathDB" id="ToxoDB:ETH_00008655"/>
<feature type="compositionally biased region" description="Polar residues" evidence="1">
    <location>
        <begin position="525"/>
        <end position="542"/>
    </location>
</feature>
<feature type="region of interest" description="Disordered" evidence="1">
    <location>
        <begin position="204"/>
        <end position="265"/>
    </location>
</feature>
<feature type="region of interest" description="Disordered" evidence="1">
    <location>
        <begin position="482"/>
        <end position="545"/>
    </location>
</feature>
<dbReference type="Pfam" id="PF04046">
    <property type="entry name" value="PSP"/>
    <property type="match status" value="1"/>
</dbReference>
<organism evidence="3 4">
    <name type="scientific">Eimeria tenella</name>
    <name type="common">Coccidian parasite</name>
    <dbReference type="NCBI Taxonomy" id="5802"/>
    <lineage>
        <taxon>Eukaryota</taxon>
        <taxon>Sar</taxon>
        <taxon>Alveolata</taxon>
        <taxon>Apicomplexa</taxon>
        <taxon>Conoidasida</taxon>
        <taxon>Coccidia</taxon>
        <taxon>Eucoccidiorida</taxon>
        <taxon>Eimeriorina</taxon>
        <taxon>Eimeriidae</taxon>
        <taxon>Eimeria</taxon>
    </lineage>
</organism>
<feature type="compositionally biased region" description="Basic residues" evidence="1">
    <location>
        <begin position="246"/>
        <end position="255"/>
    </location>
</feature>
<feature type="region of interest" description="Disordered" evidence="1">
    <location>
        <begin position="710"/>
        <end position="756"/>
    </location>
</feature>
<dbReference type="GO" id="GO:0005634">
    <property type="term" value="C:nucleus"/>
    <property type="evidence" value="ECO:0007669"/>
    <property type="project" value="InterPro"/>
</dbReference>
<feature type="compositionally biased region" description="Basic and acidic residues" evidence="1">
    <location>
        <begin position="728"/>
        <end position="739"/>
    </location>
</feature>
<feature type="compositionally biased region" description="Acidic residues" evidence="1">
    <location>
        <begin position="211"/>
        <end position="223"/>
    </location>
</feature>
<dbReference type="PANTHER" id="PTHR12785">
    <property type="entry name" value="SPLICING FACTOR 3B"/>
    <property type="match status" value="1"/>
</dbReference>
<feature type="compositionally biased region" description="Basic residues" evidence="1">
    <location>
        <begin position="747"/>
        <end position="756"/>
    </location>
</feature>
<feature type="compositionally biased region" description="Acidic residues" evidence="1">
    <location>
        <begin position="509"/>
        <end position="520"/>
    </location>
</feature>
<feature type="compositionally biased region" description="Low complexity" evidence="1">
    <location>
        <begin position="25"/>
        <end position="51"/>
    </location>
</feature>
<dbReference type="VEuPathDB" id="ToxoDB:ETH2_1441900"/>
<keyword evidence="4" id="KW-1185">Reference proteome</keyword>
<name>U6L222_EIMTE</name>
<accession>U6L222</accession>
<sequence length="756" mass="82834">MAPPESAASPRENDEARQQVEREAAAAAAAGGEAEAAAGAASETAAPAAAANGKSPLHDLWKKNEAKAKRVVKLLRRKRQKQQKRQQQQQQQPEDEGAAAGRQKAELLAAVPLRSKQRDLLLPVGRNKKLKKKLELLLQVNPQDAETESEEEDGEEDTDSDEEQQQQQQQDVEIEFVPAKEAEGAEGLIAQLAEAFSDVFEKFSSQLQPEEQAEAEEEEEEEGEAAREEVMGFESGSEEEEEKKGKRETRKKLRQQQRPSVCCLKQQTARPDRIEVWDTTGADPFFLAFLKGLRNVVQVPQHWSQKRRYLQWKRGFEKPPFKLPPHIEATKISEVRAALVEAEKQKTMRQRMREKVRPKANRLTIDYQVLHDCFFKHAVKPPLTKMGDLYYEGKEFMQTKRNIKPGKLSDRLKEALGMGPLSPPPWLLNMQRYGPPPAYPRLRLPGLNAPIPAGCTYGYQPGGWGRPPVDENGSLLFKLEEDLEEGEAENEDLEASESLWGELPPDAEAPPEEEEPETEGSAEGQQQPTAETPFGGTSSVGLTSMGLESPASLELQQLQQQQRGGVSSVASSGPKAYTVLTPEETQVQQGQLFGVRHTYRIPAGALAGQQQQQQQQLLQQGGASGVQTPAGIATPRLLSGRASPFVAGLRSPFAPAAAAAAAAASGANTPLMAQRGGAATPAGVTVSLNPNEMEQEGAFTADVIRQQLRQHEEAAARAKAAAGQIDPADQRKRKGDELRGVSAAAAKSKRKKQFKF</sequence>
<evidence type="ECO:0000313" key="3">
    <source>
        <dbReference type="EMBL" id="CDJ43248.1"/>
    </source>
</evidence>
<dbReference type="GeneID" id="25250933"/>
<feature type="compositionally biased region" description="Acidic residues" evidence="1">
    <location>
        <begin position="482"/>
        <end position="495"/>
    </location>
</feature>
<gene>
    <name evidence="3" type="ORF">ETH_00008655</name>
</gene>
<dbReference type="EMBL" id="HG675758">
    <property type="protein sequence ID" value="CDJ43248.1"/>
    <property type="molecule type" value="Genomic_DNA"/>
</dbReference>
<dbReference type="Pfam" id="PF04037">
    <property type="entry name" value="DUF382"/>
    <property type="match status" value="1"/>
</dbReference>
<dbReference type="OMA" id="MERFKYV"/>
<evidence type="ECO:0000256" key="1">
    <source>
        <dbReference type="SAM" id="MobiDB-lite"/>
    </source>
</evidence>
<evidence type="ECO:0000259" key="2">
    <source>
        <dbReference type="SMART" id="SM00581"/>
    </source>
</evidence>
<feature type="compositionally biased region" description="Low complexity" evidence="1">
    <location>
        <begin position="496"/>
        <end position="506"/>
    </location>
</feature>
<dbReference type="AlphaFoldDB" id="U6L222"/>
<dbReference type="InterPro" id="IPR006568">
    <property type="entry name" value="PSP_pro-rich"/>
</dbReference>
<feature type="region of interest" description="Disordered" evidence="1">
    <location>
        <begin position="1"/>
        <end position="103"/>
    </location>
</feature>
<feature type="region of interest" description="Disordered" evidence="1">
    <location>
        <begin position="138"/>
        <end position="181"/>
    </location>
</feature>
<dbReference type="Proteomes" id="UP000030747">
    <property type="component" value="Unassembled WGS sequence"/>
</dbReference>
<reference evidence="3" key="1">
    <citation type="submission" date="2013-10" db="EMBL/GenBank/DDBJ databases">
        <title>Genomic analysis of the causative agents of coccidiosis in chickens.</title>
        <authorList>
            <person name="Reid A.J."/>
            <person name="Blake D."/>
            <person name="Billington K."/>
            <person name="Browne H."/>
            <person name="Dunn M."/>
            <person name="Hung S."/>
            <person name="Kawahara F."/>
            <person name="Miranda-Saavedra D."/>
            <person name="Mourier T."/>
            <person name="Nagra H."/>
            <person name="Otto T.D."/>
            <person name="Rawlings N."/>
            <person name="Sanchez A."/>
            <person name="Sanders M."/>
            <person name="Subramaniam C."/>
            <person name="Tay Y."/>
            <person name="Dear P."/>
            <person name="Doerig C."/>
            <person name="Gruber A."/>
            <person name="Parkinson J."/>
            <person name="Shirley M."/>
            <person name="Wan K.L."/>
            <person name="Berriman M."/>
            <person name="Tomley F."/>
            <person name="Pain A."/>
        </authorList>
    </citation>
    <scope>NUCLEOTIDE SEQUENCE [LARGE SCALE GENOMIC DNA]</scope>
    <source>
        <strain evidence="3">Houghton</strain>
    </source>
</reference>
<feature type="compositionally biased region" description="Acidic residues" evidence="1">
    <location>
        <begin position="145"/>
        <end position="164"/>
    </location>
</feature>
<dbReference type="RefSeq" id="XP_013233998.1">
    <property type="nucleotide sequence ID" value="XM_013378544.1"/>
</dbReference>
<protein>
    <submittedName>
        <fullName evidence="3">Splicing factor 3B subunit 2, putative</fullName>
    </submittedName>
</protein>
<proteinExistence type="predicted"/>
<feature type="compositionally biased region" description="Basic residues" evidence="1">
    <location>
        <begin position="69"/>
        <end position="84"/>
    </location>
</feature>
<dbReference type="PANTHER" id="PTHR12785:SF6">
    <property type="entry name" value="SPLICING FACTOR 3B SUBUNIT 2"/>
    <property type="match status" value="1"/>
</dbReference>
<dbReference type="InterPro" id="IPR052584">
    <property type="entry name" value="U2_snRNP_Complex_Component"/>
</dbReference>